<dbReference type="SUPFAM" id="SSF46785">
    <property type="entry name" value="Winged helix' DNA-binding domain"/>
    <property type="match status" value="1"/>
</dbReference>
<evidence type="ECO:0000256" key="1">
    <source>
        <dbReference type="ARBA" id="ARBA00023015"/>
    </source>
</evidence>
<dbReference type="PANTHER" id="PTHR33164">
    <property type="entry name" value="TRANSCRIPTIONAL REGULATOR, MARR FAMILY"/>
    <property type="match status" value="1"/>
</dbReference>
<evidence type="ECO:0000256" key="2">
    <source>
        <dbReference type="ARBA" id="ARBA00023125"/>
    </source>
</evidence>
<reference evidence="5 6" key="1">
    <citation type="submission" date="2019-06" db="EMBL/GenBank/DDBJ databases">
        <title>Description of Kitasatospora acidophila sp. nov. isolated from pine grove soil, and reclassification of Streptomyces novaecaesareae to Kitasatospora novaeceasareae comb. nov.</title>
        <authorList>
            <person name="Kim M.J."/>
        </authorList>
    </citation>
    <scope>NUCLEOTIDE SEQUENCE [LARGE SCALE GENOMIC DNA]</scope>
    <source>
        <strain evidence="5 6">MMS16-CNU292</strain>
    </source>
</reference>
<evidence type="ECO:0000256" key="3">
    <source>
        <dbReference type="ARBA" id="ARBA00023163"/>
    </source>
</evidence>
<dbReference type="GO" id="GO:0003700">
    <property type="term" value="F:DNA-binding transcription factor activity"/>
    <property type="evidence" value="ECO:0007669"/>
    <property type="project" value="InterPro"/>
</dbReference>
<dbReference type="RefSeq" id="WP_141634273.1">
    <property type="nucleotide sequence ID" value="NZ_VIGB01000003.1"/>
</dbReference>
<dbReference type="InterPro" id="IPR036388">
    <property type="entry name" value="WH-like_DNA-bd_sf"/>
</dbReference>
<dbReference type="PANTHER" id="PTHR33164:SF43">
    <property type="entry name" value="HTH-TYPE TRANSCRIPTIONAL REPRESSOR YETL"/>
    <property type="match status" value="1"/>
</dbReference>
<dbReference type="InterPro" id="IPR036390">
    <property type="entry name" value="WH_DNA-bd_sf"/>
</dbReference>
<comment type="caution">
    <text evidence="5">The sequence shown here is derived from an EMBL/GenBank/DDBJ whole genome shotgun (WGS) entry which is preliminary data.</text>
</comment>
<keyword evidence="2" id="KW-0238">DNA-binding</keyword>
<feature type="domain" description="HTH marR-type" evidence="4">
    <location>
        <begin position="24"/>
        <end position="164"/>
    </location>
</feature>
<gene>
    <name evidence="5" type="ORF">E6W39_17230</name>
</gene>
<dbReference type="GO" id="GO:0003677">
    <property type="term" value="F:DNA binding"/>
    <property type="evidence" value="ECO:0007669"/>
    <property type="project" value="UniProtKB-KW"/>
</dbReference>
<dbReference type="PROSITE" id="PS01117">
    <property type="entry name" value="HTH_MARR_1"/>
    <property type="match status" value="1"/>
</dbReference>
<organism evidence="5 6">
    <name type="scientific">Kitasatospora acidiphila</name>
    <dbReference type="NCBI Taxonomy" id="2567942"/>
    <lineage>
        <taxon>Bacteria</taxon>
        <taxon>Bacillati</taxon>
        <taxon>Actinomycetota</taxon>
        <taxon>Actinomycetes</taxon>
        <taxon>Kitasatosporales</taxon>
        <taxon>Streptomycetaceae</taxon>
        <taxon>Kitasatospora</taxon>
    </lineage>
</organism>
<dbReference type="InterPro" id="IPR000835">
    <property type="entry name" value="HTH_MarR-typ"/>
</dbReference>
<dbReference type="InterPro" id="IPR039422">
    <property type="entry name" value="MarR/SlyA-like"/>
</dbReference>
<dbReference type="SMART" id="SM00347">
    <property type="entry name" value="HTH_MARR"/>
    <property type="match status" value="1"/>
</dbReference>
<dbReference type="EMBL" id="VIGB01000003">
    <property type="protein sequence ID" value="TQF03653.1"/>
    <property type="molecule type" value="Genomic_DNA"/>
</dbReference>
<dbReference type="Proteomes" id="UP000319103">
    <property type="component" value="Unassembled WGS sequence"/>
</dbReference>
<keyword evidence="1" id="KW-0805">Transcription regulation</keyword>
<dbReference type="InterPro" id="IPR023187">
    <property type="entry name" value="Tscrpt_reg_MarR-type_CS"/>
</dbReference>
<dbReference type="GO" id="GO:0006950">
    <property type="term" value="P:response to stress"/>
    <property type="evidence" value="ECO:0007669"/>
    <property type="project" value="TreeGrafter"/>
</dbReference>
<dbReference type="Pfam" id="PF01047">
    <property type="entry name" value="MarR"/>
    <property type="match status" value="1"/>
</dbReference>
<dbReference type="PROSITE" id="PS50995">
    <property type="entry name" value="HTH_MARR_2"/>
    <property type="match status" value="1"/>
</dbReference>
<evidence type="ECO:0000313" key="5">
    <source>
        <dbReference type="EMBL" id="TQF03653.1"/>
    </source>
</evidence>
<accession>A0A540W3V5</accession>
<keyword evidence="6" id="KW-1185">Reference proteome</keyword>
<keyword evidence="3" id="KW-0804">Transcription</keyword>
<name>A0A540W3V5_9ACTN</name>
<dbReference type="AlphaFoldDB" id="A0A540W3V5"/>
<evidence type="ECO:0000313" key="6">
    <source>
        <dbReference type="Proteomes" id="UP000319103"/>
    </source>
</evidence>
<dbReference type="OrthoDB" id="5243957at2"/>
<sequence length="174" mass="20073">MQQDRPEPARDRVDAHVDRWLPVLPDLDRDIEGAVTRMQYLAKHLRRFREHWLVGFDLQKHEYDTLHALAGRRGAARPSELADDLAIAPASVTGRLETLERRGLIVRTQSTADRRRVDVELTEAGWQAWREAIGGVGREEHRLLGALTPQERRQLSDLLRRVMLVAEEPDRPLK</sequence>
<proteinExistence type="predicted"/>
<dbReference type="PRINTS" id="PR00598">
    <property type="entry name" value="HTHMARR"/>
</dbReference>
<dbReference type="Gene3D" id="1.10.10.10">
    <property type="entry name" value="Winged helix-like DNA-binding domain superfamily/Winged helix DNA-binding domain"/>
    <property type="match status" value="1"/>
</dbReference>
<evidence type="ECO:0000259" key="4">
    <source>
        <dbReference type="PROSITE" id="PS50995"/>
    </source>
</evidence>
<protein>
    <submittedName>
        <fullName evidence="5">MarR family transcriptional regulator</fullName>
    </submittedName>
</protein>